<comment type="caution">
    <text evidence="7">The sequence shown here is derived from an EMBL/GenBank/DDBJ whole genome shotgun (WGS) entry which is preliminary data.</text>
</comment>
<dbReference type="SUPFAM" id="SSF51735">
    <property type="entry name" value="NAD(P)-binding Rossmann-fold domains"/>
    <property type="match status" value="1"/>
</dbReference>
<dbReference type="EMBL" id="VLKU01000004">
    <property type="protein sequence ID" value="TWI35084.1"/>
    <property type="molecule type" value="Genomic_DNA"/>
</dbReference>
<dbReference type="Pfam" id="PF02826">
    <property type="entry name" value="2-Hacid_dh_C"/>
    <property type="match status" value="1"/>
</dbReference>
<dbReference type="Proteomes" id="UP000316225">
    <property type="component" value="Unassembled WGS sequence"/>
</dbReference>
<dbReference type="CDD" id="cd05301">
    <property type="entry name" value="GDH"/>
    <property type="match status" value="1"/>
</dbReference>
<evidence type="ECO:0000259" key="6">
    <source>
        <dbReference type="Pfam" id="PF02826"/>
    </source>
</evidence>
<comment type="similarity">
    <text evidence="1 4">Belongs to the D-isomer specific 2-hydroxyacid dehydrogenase family.</text>
</comment>
<dbReference type="PROSITE" id="PS00065">
    <property type="entry name" value="D_2_HYDROXYACID_DH_1"/>
    <property type="match status" value="1"/>
</dbReference>
<dbReference type="SUPFAM" id="SSF52283">
    <property type="entry name" value="Formate/glycerate dehydrogenase catalytic domain-like"/>
    <property type="match status" value="1"/>
</dbReference>
<feature type="domain" description="D-isomer specific 2-hydroxyacid dehydrogenase catalytic" evidence="5">
    <location>
        <begin position="5"/>
        <end position="317"/>
    </location>
</feature>
<evidence type="ECO:0000256" key="4">
    <source>
        <dbReference type="RuleBase" id="RU003719"/>
    </source>
</evidence>
<feature type="domain" description="D-isomer specific 2-hydroxyacid dehydrogenase NAD-binding" evidence="6">
    <location>
        <begin position="108"/>
        <end position="285"/>
    </location>
</feature>
<dbReference type="InterPro" id="IPR050223">
    <property type="entry name" value="D-isomer_2-hydroxyacid_DH"/>
</dbReference>
<dbReference type="InterPro" id="IPR036291">
    <property type="entry name" value="NAD(P)-bd_dom_sf"/>
</dbReference>
<protein>
    <submittedName>
        <fullName evidence="7">Gluconate 2-dehydrogenase</fullName>
    </submittedName>
</protein>
<reference evidence="7 8" key="1">
    <citation type="journal article" date="2015" name="Stand. Genomic Sci.">
        <title>Genomic Encyclopedia of Bacterial and Archaeal Type Strains, Phase III: the genomes of soil and plant-associated and newly described type strains.</title>
        <authorList>
            <person name="Whitman W.B."/>
            <person name="Woyke T."/>
            <person name="Klenk H.P."/>
            <person name="Zhou Y."/>
            <person name="Lilburn T.G."/>
            <person name="Beck B.J."/>
            <person name="De Vos P."/>
            <person name="Vandamme P."/>
            <person name="Eisen J.A."/>
            <person name="Garrity G."/>
            <person name="Hugenholtz P."/>
            <person name="Kyrpides N.C."/>
        </authorList>
    </citation>
    <scope>NUCLEOTIDE SEQUENCE [LARGE SCALE GENOMIC DNA]</scope>
    <source>
        <strain evidence="7 8">CGMCC 1.5364</strain>
    </source>
</reference>
<dbReference type="GO" id="GO:0030267">
    <property type="term" value="F:glyoxylate reductase (NADPH) activity"/>
    <property type="evidence" value="ECO:0007669"/>
    <property type="project" value="TreeGrafter"/>
</dbReference>
<dbReference type="InterPro" id="IPR029752">
    <property type="entry name" value="D-isomer_DH_CS1"/>
</dbReference>
<gene>
    <name evidence="7" type="ORF">IQ24_01593</name>
</gene>
<evidence type="ECO:0000256" key="2">
    <source>
        <dbReference type="ARBA" id="ARBA00023002"/>
    </source>
</evidence>
<evidence type="ECO:0000313" key="7">
    <source>
        <dbReference type="EMBL" id="TWI35084.1"/>
    </source>
</evidence>
<evidence type="ECO:0000313" key="8">
    <source>
        <dbReference type="Proteomes" id="UP000316225"/>
    </source>
</evidence>
<evidence type="ECO:0000256" key="1">
    <source>
        <dbReference type="ARBA" id="ARBA00005854"/>
    </source>
</evidence>
<dbReference type="GO" id="GO:0016618">
    <property type="term" value="F:hydroxypyruvate reductase [NAD(P)H] activity"/>
    <property type="evidence" value="ECO:0007669"/>
    <property type="project" value="TreeGrafter"/>
</dbReference>
<evidence type="ECO:0000259" key="5">
    <source>
        <dbReference type="Pfam" id="PF00389"/>
    </source>
</evidence>
<evidence type="ECO:0000256" key="3">
    <source>
        <dbReference type="ARBA" id="ARBA00023027"/>
    </source>
</evidence>
<dbReference type="InterPro" id="IPR006139">
    <property type="entry name" value="D-isomer_2_OHA_DH_cat_dom"/>
</dbReference>
<dbReference type="AlphaFoldDB" id="A0A562NSB2"/>
<dbReference type="PANTHER" id="PTHR10996">
    <property type="entry name" value="2-HYDROXYACID DEHYDROGENASE-RELATED"/>
    <property type="match status" value="1"/>
</dbReference>
<dbReference type="Pfam" id="PF00389">
    <property type="entry name" value="2-Hacid_dh"/>
    <property type="match status" value="1"/>
</dbReference>
<dbReference type="FunFam" id="3.40.50.720:FF:000203">
    <property type="entry name" value="D-3-phosphoglycerate dehydrogenase (SerA)"/>
    <property type="match status" value="1"/>
</dbReference>
<dbReference type="RefSeq" id="WP_145397290.1">
    <property type="nucleotide sequence ID" value="NZ_VLKU01000004.1"/>
</dbReference>
<dbReference type="Gene3D" id="3.40.50.720">
    <property type="entry name" value="NAD(P)-binding Rossmann-like Domain"/>
    <property type="match status" value="2"/>
</dbReference>
<dbReference type="GO" id="GO:0005829">
    <property type="term" value="C:cytosol"/>
    <property type="evidence" value="ECO:0007669"/>
    <property type="project" value="TreeGrafter"/>
</dbReference>
<sequence>MKLFVTRRMTQAAEAALKARFDVTIRDETAGLTPAEAAQAMRDYDAILPTLGDGFSAAAFAEGPLRCKILGNFGAGYNHIDIKAATEAGVIVTNTPDVVTEATADIALTLILMIARRASEGERLLRRGEWTGWQPTQLLGRHVSGCTVGIIGMGRIGKAIAQRCFHGFGMDVIFYNRSAVSALDIPARQVDSLAELMKQADFAVVAVPGGPNTKHMIGDAELAQLGPRSYLINIARGDIVEEAALIRALQENRIAGAALDVFEREPEVPEALRVLENATLLPHLGTATEEVRTGMAMRAMENLVAFDEGRALRDRVN</sequence>
<dbReference type="OrthoDB" id="9793626at2"/>
<keyword evidence="2 4" id="KW-0560">Oxidoreductase</keyword>
<keyword evidence="8" id="KW-1185">Reference proteome</keyword>
<accession>A0A562NSB2</accession>
<dbReference type="PANTHER" id="PTHR10996:SF283">
    <property type="entry name" value="GLYOXYLATE_HYDROXYPYRUVATE REDUCTASE B"/>
    <property type="match status" value="1"/>
</dbReference>
<dbReference type="GO" id="GO:0051287">
    <property type="term" value="F:NAD binding"/>
    <property type="evidence" value="ECO:0007669"/>
    <property type="project" value="InterPro"/>
</dbReference>
<dbReference type="InterPro" id="IPR006140">
    <property type="entry name" value="D-isomer_DH_NAD-bd"/>
</dbReference>
<proteinExistence type="inferred from homology"/>
<organism evidence="7 8">
    <name type="scientific">Paracoccus sulfuroxidans</name>
    <dbReference type="NCBI Taxonomy" id="384678"/>
    <lineage>
        <taxon>Bacteria</taxon>
        <taxon>Pseudomonadati</taxon>
        <taxon>Pseudomonadota</taxon>
        <taxon>Alphaproteobacteria</taxon>
        <taxon>Rhodobacterales</taxon>
        <taxon>Paracoccaceae</taxon>
        <taxon>Paracoccus</taxon>
    </lineage>
</organism>
<keyword evidence="3" id="KW-0520">NAD</keyword>
<name>A0A562NSB2_9RHOB</name>